<keyword evidence="3" id="KW-1185">Reference proteome</keyword>
<comment type="caution">
    <text evidence="2">The sequence shown here is derived from an EMBL/GenBank/DDBJ whole genome shotgun (WGS) entry which is preliminary data.</text>
</comment>
<sequence length="285" mass="33788">MNIKNEIISYWNEQFILSNQEQINFIHRKSQLAKAHQKRIEHVQGWVKLLSENNDNDQVNYDLHFRWLVKDKDYFYHEEEYIPFMANIENDKVMAHRIREPLPYSIIKFDGPKSDETSSFPRYSYNRREAVRYAESWWDSYNPAFKYFSDNDCTNYISQCLFAGGVPMNGAPNRNKGWWYNANSWSFSWSVAHAFRWHLSGSNAGLQGSEVDDAKELMLGDVICYDFEGDGKWDHTTIVTAKDSQGMPLVNAHTNNSRHRYWNYKDSYAWTPNCAYRFFRIGEKN</sequence>
<proteinExistence type="predicted"/>
<dbReference type="PANTHER" id="PTHR40032">
    <property type="entry name" value="EXPORTED PROTEIN-RELATED"/>
    <property type="match status" value="1"/>
</dbReference>
<organism evidence="2 3">
    <name type="scientific">Saliterribacillus persicus</name>
    <dbReference type="NCBI Taxonomy" id="930114"/>
    <lineage>
        <taxon>Bacteria</taxon>
        <taxon>Bacillati</taxon>
        <taxon>Bacillota</taxon>
        <taxon>Bacilli</taxon>
        <taxon>Bacillales</taxon>
        <taxon>Bacillaceae</taxon>
        <taxon>Saliterribacillus</taxon>
    </lineage>
</organism>
<feature type="domain" description="Putative amidase" evidence="1">
    <location>
        <begin position="124"/>
        <end position="272"/>
    </location>
</feature>
<dbReference type="InterPro" id="IPR024301">
    <property type="entry name" value="Amidase_6"/>
</dbReference>
<dbReference type="Pfam" id="PF12671">
    <property type="entry name" value="Amidase_6"/>
    <property type="match status" value="1"/>
</dbReference>
<dbReference type="Proteomes" id="UP000252585">
    <property type="component" value="Unassembled WGS sequence"/>
</dbReference>
<dbReference type="PANTHER" id="PTHR40032:SF1">
    <property type="entry name" value="EXPORTED PROTEIN"/>
    <property type="match status" value="1"/>
</dbReference>
<evidence type="ECO:0000313" key="2">
    <source>
        <dbReference type="EMBL" id="RCW74863.1"/>
    </source>
</evidence>
<reference evidence="2 3" key="1">
    <citation type="submission" date="2018-07" db="EMBL/GenBank/DDBJ databases">
        <title>Genomic Encyclopedia of Type Strains, Phase IV (KMG-IV): sequencing the most valuable type-strain genomes for metagenomic binning, comparative biology and taxonomic classification.</title>
        <authorList>
            <person name="Goeker M."/>
        </authorList>
    </citation>
    <scope>NUCLEOTIDE SEQUENCE [LARGE SCALE GENOMIC DNA]</scope>
    <source>
        <strain evidence="2 3">DSM 27696</strain>
    </source>
</reference>
<evidence type="ECO:0000313" key="3">
    <source>
        <dbReference type="Proteomes" id="UP000252585"/>
    </source>
</evidence>
<protein>
    <submittedName>
        <fullName evidence="2">Putative amidase-like protein</fullName>
    </submittedName>
</protein>
<gene>
    <name evidence="2" type="ORF">DFR57_103159</name>
</gene>
<name>A0A368Y3K8_9BACI</name>
<dbReference type="RefSeq" id="WP_245937388.1">
    <property type="nucleotide sequence ID" value="NZ_QPJJ01000003.1"/>
</dbReference>
<accession>A0A368Y3K8</accession>
<evidence type="ECO:0000259" key="1">
    <source>
        <dbReference type="Pfam" id="PF12671"/>
    </source>
</evidence>
<dbReference type="AlphaFoldDB" id="A0A368Y3K8"/>
<dbReference type="EMBL" id="QPJJ01000003">
    <property type="protein sequence ID" value="RCW74863.1"/>
    <property type="molecule type" value="Genomic_DNA"/>
</dbReference>